<dbReference type="InterPro" id="IPR009003">
    <property type="entry name" value="Peptidase_S1_PA"/>
</dbReference>
<evidence type="ECO:0000259" key="2">
    <source>
        <dbReference type="Pfam" id="PF00089"/>
    </source>
</evidence>
<organism evidence="3 4">
    <name type="scientific">Popillia japonica</name>
    <name type="common">Japanese beetle</name>
    <dbReference type="NCBI Taxonomy" id="7064"/>
    <lineage>
        <taxon>Eukaryota</taxon>
        <taxon>Metazoa</taxon>
        <taxon>Ecdysozoa</taxon>
        <taxon>Arthropoda</taxon>
        <taxon>Hexapoda</taxon>
        <taxon>Insecta</taxon>
        <taxon>Pterygota</taxon>
        <taxon>Neoptera</taxon>
        <taxon>Endopterygota</taxon>
        <taxon>Coleoptera</taxon>
        <taxon>Polyphaga</taxon>
        <taxon>Scarabaeiformia</taxon>
        <taxon>Scarabaeidae</taxon>
        <taxon>Rutelinae</taxon>
        <taxon>Popillia</taxon>
    </lineage>
</organism>
<dbReference type="InterPro" id="IPR001254">
    <property type="entry name" value="Trypsin_dom"/>
</dbReference>
<feature type="chain" id="PRO_5043620758" evidence="1">
    <location>
        <begin position="22"/>
        <end position="225"/>
    </location>
</feature>
<feature type="signal peptide" evidence="1">
    <location>
        <begin position="1"/>
        <end position="21"/>
    </location>
</feature>
<comment type="caution">
    <text evidence="3">The sequence shown here is derived from an EMBL/GenBank/DDBJ whole genome shotgun (WGS) entry which is preliminary data.</text>
</comment>
<dbReference type="PANTHER" id="PTHR24260:SF136">
    <property type="entry name" value="GH08193P-RELATED"/>
    <property type="match status" value="1"/>
</dbReference>
<sequence>MDIRKLILVVILIIYKYRSNADHITYKGAYIDIYWILTAAHCLLISNEMDVGDHNRVTAYMGVVNYRIRTWERQERKSVKLIVHPEYNTATIENRTLYDIGMIKLDRAFVDSNSVKVGRIPPIFPKRHYFTALSYYFKEAEPANCGTNLTLIICKHFNFETIDGAPMYADGNKTVVGIVSGNLVSELNIVKPGDSNWNNAEHLGWSKFLTTDDTIDKSVQTQSPN</sequence>
<dbReference type="Proteomes" id="UP001458880">
    <property type="component" value="Unassembled WGS sequence"/>
</dbReference>
<keyword evidence="4" id="KW-1185">Reference proteome</keyword>
<dbReference type="InterPro" id="IPR051333">
    <property type="entry name" value="CLIP_Serine_Protease"/>
</dbReference>
<reference evidence="3 4" key="1">
    <citation type="journal article" date="2024" name="BMC Genomics">
        <title>De novo assembly and annotation of Popillia japonica's genome with initial clues to its potential as an invasive pest.</title>
        <authorList>
            <person name="Cucini C."/>
            <person name="Boschi S."/>
            <person name="Funari R."/>
            <person name="Cardaioli E."/>
            <person name="Iannotti N."/>
            <person name="Marturano G."/>
            <person name="Paoli F."/>
            <person name="Bruttini M."/>
            <person name="Carapelli A."/>
            <person name="Frati F."/>
            <person name="Nardi F."/>
        </authorList>
    </citation>
    <scope>NUCLEOTIDE SEQUENCE [LARGE SCALE GENOMIC DNA]</scope>
    <source>
        <strain evidence="3">DMR45628</strain>
    </source>
</reference>
<feature type="domain" description="Peptidase S1" evidence="2">
    <location>
        <begin position="28"/>
        <end position="122"/>
    </location>
</feature>
<evidence type="ECO:0000313" key="4">
    <source>
        <dbReference type="Proteomes" id="UP001458880"/>
    </source>
</evidence>
<dbReference type="Gene3D" id="2.40.10.10">
    <property type="entry name" value="Trypsin-like serine proteases"/>
    <property type="match status" value="1"/>
</dbReference>
<dbReference type="AlphaFoldDB" id="A0AAW1HX97"/>
<dbReference type="PROSITE" id="PS00134">
    <property type="entry name" value="TRYPSIN_HIS"/>
    <property type="match status" value="1"/>
</dbReference>
<protein>
    <submittedName>
        <fullName evidence="3">Trypsin</fullName>
    </submittedName>
</protein>
<accession>A0AAW1HX97</accession>
<gene>
    <name evidence="3" type="ORF">QE152_g38633</name>
</gene>
<dbReference type="GO" id="GO:0004252">
    <property type="term" value="F:serine-type endopeptidase activity"/>
    <property type="evidence" value="ECO:0007669"/>
    <property type="project" value="InterPro"/>
</dbReference>
<proteinExistence type="predicted"/>
<name>A0AAW1HX97_POPJA</name>
<evidence type="ECO:0000256" key="1">
    <source>
        <dbReference type="SAM" id="SignalP"/>
    </source>
</evidence>
<dbReference type="GO" id="GO:0006508">
    <property type="term" value="P:proteolysis"/>
    <property type="evidence" value="ECO:0007669"/>
    <property type="project" value="InterPro"/>
</dbReference>
<keyword evidence="1" id="KW-0732">Signal</keyword>
<dbReference type="PANTHER" id="PTHR24260">
    <property type="match status" value="1"/>
</dbReference>
<dbReference type="Pfam" id="PF00089">
    <property type="entry name" value="Trypsin"/>
    <property type="match status" value="1"/>
</dbReference>
<dbReference type="InterPro" id="IPR043504">
    <property type="entry name" value="Peptidase_S1_PA_chymotrypsin"/>
</dbReference>
<evidence type="ECO:0000313" key="3">
    <source>
        <dbReference type="EMBL" id="KAK9681031.1"/>
    </source>
</evidence>
<dbReference type="SUPFAM" id="SSF50494">
    <property type="entry name" value="Trypsin-like serine proteases"/>
    <property type="match status" value="1"/>
</dbReference>
<dbReference type="InterPro" id="IPR018114">
    <property type="entry name" value="TRYPSIN_HIS"/>
</dbReference>
<dbReference type="EMBL" id="JASPKY010000853">
    <property type="protein sequence ID" value="KAK9681031.1"/>
    <property type="molecule type" value="Genomic_DNA"/>
</dbReference>